<dbReference type="Pfam" id="PF13193">
    <property type="entry name" value="AMP-binding_C"/>
    <property type="match status" value="1"/>
</dbReference>
<dbReference type="InterPro" id="IPR000873">
    <property type="entry name" value="AMP-dep_synth/lig_dom"/>
</dbReference>
<evidence type="ECO:0000259" key="5">
    <source>
        <dbReference type="Pfam" id="PF00501"/>
    </source>
</evidence>
<evidence type="ECO:0000313" key="7">
    <source>
        <dbReference type="EMBL" id="VFR02524.1"/>
    </source>
</evidence>
<dbReference type="FunFam" id="3.40.50.12780:FF:000003">
    <property type="entry name" value="Long-chain-fatty-acid--CoA ligase FadD"/>
    <property type="match status" value="1"/>
</dbReference>
<dbReference type="EMBL" id="OOIL02006828">
    <property type="protein sequence ID" value="VFR02524.1"/>
    <property type="molecule type" value="Genomic_DNA"/>
</dbReference>
<dbReference type="InterPro" id="IPR025110">
    <property type="entry name" value="AMP-bd_C"/>
</dbReference>
<sequence length="615" mass="68321">MDKLSNHDAGYIRFWSTYVSAMNRLLKIPATPIQWFAGVLTRPDSLSGGHFTRRISAKQGAESPWESAEEGLVKCPANSAPLTPISFLERAAKVHGDRPSVVYGRRVRYRWEQSYERCLKLASALTQLGISRGDVVATLAPNVPAVQELHFAVPMAGAVLCTLNTRHDSSMVSTLLAHSEAKVLFVDYPLLPVARGAVRRLVDDAEREPPFLVSIVDSEEESGFDSRVPELEYEAFLESGDSGFEIRWPRSEWDPISVNYTSGTTSRPKGVVYNHRGAFLNTVATAFVHEMSFMPVYLWTVPMFHCNGWNMVWGVAALGGTNVCLRRFGPKDIFDNIARHKVTHMGAAPTVLNMMVNLSPGNRKPLLNVVKVMTGGSPPPPQLLSKMEEMGFNLVHIYGLTETYGPGTFCMHKPEWDTLPPEERQKTKARQGVAHFCLQDVDVRDPVTTRSVPADGKTMGEVMFRGNTVMSGYLKDRKATDEAFRDGWFHSGDLGVKHPDGYLEVKDRSKDIIISGGENICSVEVESVLYDHPAVLEAGVVGRPDRVWGETPCAFVKAKEGFEVEESELKSFCRERLPHYMAPRTIVFGDLPKTSTGKIQKYVLREKAKALGSLC</sequence>
<comment type="similarity">
    <text evidence="2">Belongs to the ATP-dependent AMP-binding enzyme family.</text>
</comment>
<evidence type="ECO:0000313" key="8">
    <source>
        <dbReference type="Proteomes" id="UP000595140"/>
    </source>
</evidence>
<dbReference type="AlphaFoldDB" id="A0A484NN34"/>
<evidence type="ECO:0000259" key="6">
    <source>
        <dbReference type="Pfam" id="PF13193"/>
    </source>
</evidence>
<keyword evidence="3" id="KW-0436">Ligase</keyword>
<reference evidence="7 8" key="1">
    <citation type="submission" date="2018-04" db="EMBL/GenBank/DDBJ databases">
        <authorList>
            <person name="Vogel A."/>
        </authorList>
    </citation>
    <scope>NUCLEOTIDE SEQUENCE [LARGE SCALE GENOMIC DNA]</scope>
</reference>
<protein>
    <submittedName>
        <fullName evidence="7">Uncharacterized protein</fullName>
    </submittedName>
</protein>
<keyword evidence="4" id="KW-0587">Phenylpropanoid metabolism</keyword>
<dbReference type="InterPro" id="IPR045851">
    <property type="entry name" value="AMP-bd_C_sf"/>
</dbReference>
<feature type="domain" description="AMP-binding enzyme C-terminal" evidence="6">
    <location>
        <begin position="524"/>
        <end position="598"/>
    </location>
</feature>
<organism evidence="7 8">
    <name type="scientific">Cuscuta campestris</name>
    <dbReference type="NCBI Taxonomy" id="132261"/>
    <lineage>
        <taxon>Eukaryota</taxon>
        <taxon>Viridiplantae</taxon>
        <taxon>Streptophyta</taxon>
        <taxon>Embryophyta</taxon>
        <taxon>Tracheophyta</taxon>
        <taxon>Spermatophyta</taxon>
        <taxon>Magnoliopsida</taxon>
        <taxon>eudicotyledons</taxon>
        <taxon>Gunneridae</taxon>
        <taxon>Pentapetalae</taxon>
        <taxon>asterids</taxon>
        <taxon>lamiids</taxon>
        <taxon>Solanales</taxon>
        <taxon>Convolvulaceae</taxon>
        <taxon>Cuscuteae</taxon>
        <taxon>Cuscuta</taxon>
        <taxon>Cuscuta subgen. Grammica</taxon>
        <taxon>Cuscuta sect. Cleistogrammica</taxon>
    </lineage>
</organism>
<evidence type="ECO:0000256" key="1">
    <source>
        <dbReference type="ARBA" id="ARBA00004930"/>
    </source>
</evidence>
<dbReference type="SUPFAM" id="SSF56801">
    <property type="entry name" value="Acetyl-CoA synthetase-like"/>
    <property type="match status" value="1"/>
</dbReference>
<dbReference type="PROSITE" id="PS00455">
    <property type="entry name" value="AMP_BINDING"/>
    <property type="match status" value="1"/>
</dbReference>
<feature type="domain" description="AMP-dependent synthetase/ligase" evidence="5">
    <location>
        <begin position="88"/>
        <end position="474"/>
    </location>
</feature>
<dbReference type="GO" id="GO:0009698">
    <property type="term" value="P:phenylpropanoid metabolic process"/>
    <property type="evidence" value="ECO:0007669"/>
    <property type="project" value="UniProtKB-KW"/>
</dbReference>
<dbReference type="GO" id="GO:0106286">
    <property type="term" value="F:(E)-caffeate-CoA ligase activity"/>
    <property type="evidence" value="ECO:0007669"/>
    <property type="project" value="UniProtKB-ARBA"/>
</dbReference>
<dbReference type="Proteomes" id="UP000595140">
    <property type="component" value="Unassembled WGS sequence"/>
</dbReference>
<dbReference type="InterPro" id="IPR042099">
    <property type="entry name" value="ANL_N_sf"/>
</dbReference>
<evidence type="ECO:0000256" key="3">
    <source>
        <dbReference type="ARBA" id="ARBA00022598"/>
    </source>
</evidence>
<accession>A0A484NN34</accession>
<dbReference type="Gene3D" id="3.30.300.30">
    <property type="match status" value="1"/>
</dbReference>
<dbReference type="NCBIfam" id="NF006020">
    <property type="entry name" value="PRK08162.1"/>
    <property type="match status" value="1"/>
</dbReference>
<proteinExistence type="inferred from homology"/>
<gene>
    <name evidence="7" type="ORF">CCAM_LOCUS44299</name>
</gene>
<comment type="pathway">
    <text evidence="1">Phytoalexin biosynthesis; 3,4',5-trihydroxystilbene biosynthesis; 3,4',5-trihydroxystilbene from trans-4-coumarate: step 1/2.</text>
</comment>
<keyword evidence="8" id="KW-1185">Reference proteome</keyword>
<name>A0A484NN34_9ASTE</name>
<evidence type="ECO:0000256" key="4">
    <source>
        <dbReference type="ARBA" id="ARBA00023051"/>
    </source>
</evidence>
<dbReference type="InterPro" id="IPR020845">
    <property type="entry name" value="AMP-binding_CS"/>
</dbReference>
<evidence type="ECO:0000256" key="2">
    <source>
        <dbReference type="ARBA" id="ARBA00006432"/>
    </source>
</evidence>
<dbReference type="Gene3D" id="3.40.50.12780">
    <property type="entry name" value="N-terminal domain of ligase-like"/>
    <property type="match status" value="1"/>
</dbReference>
<dbReference type="PANTHER" id="PTHR43859">
    <property type="entry name" value="ACYL-ACTIVATING ENZYME"/>
    <property type="match status" value="1"/>
</dbReference>
<dbReference type="PANTHER" id="PTHR43859:SF5">
    <property type="entry name" value="ISOVALERATE--COA LIGASE AAE2"/>
    <property type="match status" value="1"/>
</dbReference>
<dbReference type="OrthoDB" id="10253115at2759"/>
<dbReference type="FunFam" id="3.30.300.30:FF:000008">
    <property type="entry name" value="2,3-dihydroxybenzoate-AMP ligase"/>
    <property type="match status" value="1"/>
</dbReference>
<dbReference type="Pfam" id="PF00501">
    <property type="entry name" value="AMP-binding"/>
    <property type="match status" value="1"/>
</dbReference>
<dbReference type="UniPathway" id="UPA00372">
    <property type="reaction ID" value="UER00547"/>
</dbReference>
<dbReference type="CDD" id="cd12118">
    <property type="entry name" value="ttLC_FACS_AEE21_like"/>
    <property type="match status" value="1"/>
</dbReference>